<dbReference type="SFLD" id="SFLDG01118">
    <property type="entry name" value="activating_enzymes__group_2"/>
    <property type="match status" value="1"/>
</dbReference>
<comment type="similarity">
    <text evidence="2">Belongs to the organic radical-activating enzymes family.</text>
</comment>
<evidence type="ECO:0000256" key="4">
    <source>
        <dbReference type="ARBA" id="ARBA00022691"/>
    </source>
</evidence>
<keyword evidence="4" id="KW-0949">S-adenosyl-L-methionine</keyword>
<dbReference type="Pfam" id="PF12838">
    <property type="entry name" value="Fer4_7"/>
    <property type="match status" value="1"/>
</dbReference>
<reference evidence="12 13" key="1">
    <citation type="submission" date="2022-06" db="EMBL/GenBank/DDBJ databases">
        <title>Isolation of gut microbiota from human fecal samples.</title>
        <authorList>
            <person name="Pamer E.G."/>
            <person name="Barat B."/>
            <person name="Waligurski E."/>
            <person name="Medina S."/>
            <person name="Paddock L."/>
            <person name="Mostad J."/>
        </authorList>
    </citation>
    <scope>NUCLEOTIDE SEQUENCE [LARGE SCALE GENOMIC DNA]</scope>
    <source>
        <strain evidence="12 13">DFI.9.73</strain>
    </source>
</reference>
<dbReference type="Proteomes" id="UP001524473">
    <property type="component" value="Unassembled WGS sequence"/>
</dbReference>
<dbReference type="PIRSF" id="PIRSF000371">
    <property type="entry name" value="PFL_act_enz"/>
    <property type="match status" value="1"/>
</dbReference>
<dbReference type="PROSITE" id="PS51918">
    <property type="entry name" value="RADICAL_SAM"/>
    <property type="match status" value="1"/>
</dbReference>
<sequence length="299" mass="32578">MEELICGNVFNIQRYSLDDGKGIRTCVFLKGCPLRCRWCHNAESQCFAQELAYHDGDCIGCGACVRACPRKCHEIHGGVHLFNRENCTLCGQCADACPSGALEHIGKSMSVEDVLKTVLRDKLFYANGGGVTLTGGEPMAQFPFALALAKAAKKAGISVVLETSGYAQTECFLEMTPFCDCFYFDCKADPALHSACTGVEDTLILQNLDAILRMDAAVVLRCPIVPGANLTEAYLDKIVALAQKYPSMRGISLLPYHKAGASKSIRIGKCAQTVFTPPSPQEMTQIRHEIRQRVAIPVF</sequence>
<dbReference type="InterPro" id="IPR034457">
    <property type="entry name" value="Organic_radical-activating"/>
</dbReference>
<keyword evidence="7" id="KW-0408">Iron</keyword>
<dbReference type="PROSITE" id="PS01087">
    <property type="entry name" value="RADICAL_ACTIVATING"/>
    <property type="match status" value="1"/>
</dbReference>
<feature type="domain" description="4Fe-4S ferredoxin-type" evidence="10">
    <location>
        <begin position="78"/>
        <end position="107"/>
    </location>
</feature>
<dbReference type="SUPFAM" id="SSF54862">
    <property type="entry name" value="4Fe-4S ferredoxins"/>
    <property type="match status" value="1"/>
</dbReference>
<evidence type="ECO:0000256" key="5">
    <source>
        <dbReference type="ARBA" id="ARBA00022723"/>
    </source>
</evidence>
<evidence type="ECO:0000256" key="7">
    <source>
        <dbReference type="ARBA" id="ARBA00023004"/>
    </source>
</evidence>
<dbReference type="InterPro" id="IPR013785">
    <property type="entry name" value="Aldolase_TIM"/>
</dbReference>
<dbReference type="InterPro" id="IPR017900">
    <property type="entry name" value="4Fe4S_Fe_S_CS"/>
</dbReference>
<feature type="domain" description="4Fe-4S ferredoxin-type" evidence="10">
    <location>
        <begin position="49"/>
        <end position="77"/>
    </location>
</feature>
<evidence type="ECO:0000313" key="13">
    <source>
        <dbReference type="Proteomes" id="UP001524473"/>
    </source>
</evidence>
<dbReference type="PROSITE" id="PS00198">
    <property type="entry name" value="4FE4S_FER_1"/>
    <property type="match status" value="2"/>
</dbReference>
<comment type="caution">
    <text evidence="12">The sequence shown here is derived from an EMBL/GenBank/DDBJ whole genome shotgun (WGS) entry which is preliminary data.</text>
</comment>
<keyword evidence="3" id="KW-0004">4Fe-4S</keyword>
<dbReference type="RefSeq" id="WP_256192469.1">
    <property type="nucleotide sequence ID" value="NZ_JANFZG010000084.1"/>
</dbReference>
<dbReference type="SFLD" id="SFLDS00029">
    <property type="entry name" value="Radical_SAM"/>
    <property type="match status" value="1"/>
</dbReference>
<dbReference type="InterPro" id="IPR058240">
    <property type="entry name" value="rSAM_sf"/>
</dbReference>
<dbReference type="Gene3D" id="3.30.70.20">
    <property type="match status" value="1"/>
</dbReference>
<organism evidence="12 13">
    <name type="scientific">Neglectibacter timonensis</name>
    <dbReference type="NCBI Taxonomy" id="1776382"/>
    <lineage>
        <taxon>Bacteria</taxon>
        <taxon>Bacillati</taxon>
        <taxon>Bacillota</taxon>
        <taxon>Clostridia</taxon>
        <taxon>Eubacteriales</taxon>
        <taxon>Oscillospiraceae</taxon>
        <taxon>Neglectibacter</taxon>
    </lineage>
</organism>
<evidence type="ECO:0000259" key="11">
    <source>
        <dbReference type="PROSITE" id="PS51918"/>
    </source>
</evidence>
<dbReference type="PANTHER" id="PTHR30352">
    <property type="entry name" value="PYRUVATE FORMATE-LYASE-ACTIVATING ENZYME"/>
    <property type="match status" value="1"/>
</dbReference>
<evidence type="ECO:0000313" key="12">
    <source>
        <dbReference type="EMBL" id="MCQ4841824.1"/>
    </source>
</evidence>
<keyword evidence="13" id="KW-1185">Reference proteome</keyword>
<evidence type="ECO:0000256" key="3">
    <source>
        <dbReference type="ARBA" id="ARBA00022485"/>
    </source>
</evidence>
<dbReference type="InterPro" id="IPR017896">
    <property type="entry name" value="4Fe4S_Fe-S-bd"/>
</dbReference>
<evidence type="ECO:0000256" key="6">
    <source>
        <dbReference type="ARBA" id="ARBA00023002"/>
    </source>
</evidence>
<evidence type="ECO:0000256" key="9">
    <source>
        <dbReference type="ARBA" id="ARBA00047365"/>
    </source>
</evidence>
<dbReference type="InterPro" id="IPR040074">
    <property type="entry name" value="BssD/PflA/YjjW"/>
</dbReference>
<proteinExistence type="inferred from homology"/>
<protein>
    <submittedName>
        <fullName evidence="12">Glycyl-radical enzyme activating protein</fullName>
    </submittedName>
</protein>
<feature type="domain" description="Radical SAM core" evidence="11">
    <location>
        <begin position="18"/>
        <end position="293"/>
    </location>
</feature>
<dbReference type="EMBL" id="JANFZH010000087">
    <property type="protein sequence ID" value="MCQ4841824.1"/>
    <property type="molecule type" value="Genomic_DNA"/>
</dbReference>
<dbReference type="SUPFAM" id="SSF102114">
    <property type="entry name" value="Radical SAM enzymes"/>
    <property type="match status" value="1"/>
</dbReference>
<dbReference type="PROSITE" id="PS51379">
    <property type="entry name" value="4FE4S_FER_2"/>
    <property type="match status" value="2"/>
</dbReference>
<keyword evidence="8" id="KW-0411">Iron-sulfur</keyword>
<evidence type="ECO:0000256" key="1">
    <source>
        <dbReference type="ARBA" id="ARBA00001966"/>
    </source>
</evidence>
<keyword evidence="5" id="KW-0479">Metal-binding</keyword>
<evidence type="ECO:0000259" key="10">
    <source>
        <dbReference type="PROSITE" id="PS51379"/>
    </source>
</evidence>
<keyword evidence="6" id="KW-0560">Oxidoreductase</keyword>
<dbReference type="InterPro" id="IPR007197">
    <property type="entry name" value="rSAM"/>
</dbReference>
<gene>
    <name evidence="12" type="ORF">NE695_18150</name>
</gene>
<comment type="cofactor">
    <cofactor evidence="1">
        <name>[4Fe-4S] cluster</name>
        <dbReference type="ChEBI" id="CHEBI:49883"/>
    </cofactor>
</comment>
<evidence type="ECO:0000256" key="8">
    <source>
        <dbReference type="ARBA" id="ARBA00023014"/>
    </source>
</evidence>
<comment type="catalytic activity">
    <reaction evidence="9">
        <text>glycyl-[protein] + reduced [flavodoxin] + S-adenosyl-L-methionine = glycin-2-yl radical-[protein] + semiquinone [flavodoxin] + 5'-deoxyadenosine + L-methionine + H(+)</text>
        <dbReference type="Rhea" id="RHEA:61976"/>
        <dbReference type="Rhea" id="RHEA-COMP:10622"/>
        <dbReference type="Rhea" id="RHEA-COMP:14480"/>
        <dbReference type="Rhea" id="RHEA-COMP:15993"/>
        <dbReference type="Rhea" id="RHEA-COMP:15994"/>
        <dbReference type="ChEBI" id="CHEBI:15378"/>
        <dbReference type="ChEBI" id="CHEBI:17319"/>
        <dbReference type="ChEBI" id="CHEBI:29947"/>
        <dbReference type="ChEBI" id="CHEBI:32722"/>
        <dbReference type="ChEBI" id="CHEBI:57618"/>
        <dbReference type="ChEBI" id="CHEBI:57844"/>
        <dbReference type="ChEBI" id="CHEBI:59789"/>
        <dbReference type="ChEBI" id="CHEBI:140311"/>
    </reaction>
</comment>
<accession>A0ABT1S4G0</accession>
<evidence type="ECO:0000256" key="2">
    <source>
        <dbReference type="ARBA" id="ARBA00009777"/>
    </source>
</evidence>
<dbReference type="Gene3D" id="3.20.20.70">
    <property type="entry name" value="Aldolase class I"/>
    <property type="match status" value="1"/>
</dbReference>
<name>A0ABT1S4G0_9FIRM</name>
<dbReference type="InterPro" id="IPR012839">
    <property type="entry name" value="Organic_radical_activase"/>
</dbReference>
<dbReference type="PANTHER" id="PTHR30352:SF4">
    <property type="entry name" value="PYRUVATE FORMATE-LYASE 2-ACTIVATING ENZYME"/>
    <property type="match status" value="1"/>
</dbReference>
<dbReference type="InterPro" id="IPR001989">
    <property type="entry name" value="Radical_activat_CS"/>
</dbReference>
<dbReference type="SFLD" id="SFLDG01066">
    <property type="entry name" value="organic_radical-activating_enz"/>
    <property type="match status" value="1"/>
</dbReference>
<dbReference type="NCBIfam" id="TIGR02494">
    <property type="entry name" value="PFLE_PFLC"/>
    <property type="match status" value="1"/>
</dbReference>